<dbReference type="InterPro" id="IPR045324">
    <property type="entry name" value="Small_multidrug_res"/>
</dbReference>
<keyword evidence="9" id="KW-1185">Reference proteome</keyword>
<keyword evidence="3 6" id="KW-0812">Transmembrane</keyword>
<gene>
    <name evidence="8" type="ORF">KHA97_22405</name>
</gene>
<feature type="transmembrane region" description="Helical" evidence="7">
    <location>
        <begin position="29"/>
        <end position="47"/>
    </location>
</feature>
<dbReference type="Proteomes" id="UP000681414">
    <property type="component" value="Unassembled WGS sequence"/>
</dbReference>
<dbReference type="InterPro" id="IPR037185">
    <property type="entry name" value="EmrE-like"/>
</dbReference>
<evidence type="ECO:0000256" key="7">
    <source>
        <dbReference type="SAM" id="Phobius"/>
    </source>
</evidence>
<dbReference type="EMBL" id="JAGYPG010000005">
    <property type="protein sequence ID" value="MBS4197796.1"/>
    <property type="molecule type" value="Genomic_DNA"/>
</dbReference>
<dbReference type="AlphaFoldDB" id="A0A942YKX4"/>
<comment type="caution">
    <text evidence="8">The sequence shown here is derived from an EMBL/GenBank/DDBJ whole genome shotgun (WGS) entry which is preliminary data.</text>
</comment>
<keyword evidence="4 7" id="KW-1133">Transmembrane helix</keyword>
<feature type="transmembrane region" description="Helical" evidence="7">
    <location>
        <begin position="5"/>
        <end position="23"/>
    </location>
</feature>
<name>A0A942YKX4_9BACI</name>
<feature type="transmembrane region" description="Helical" evidence="7">
    <location>
        <begin position="81"/>
        <end position="97"/>
    </location>
</feature>
<proteinExistence type="inferred from homology"/>
<protein>
    <submittedName>
        <fullName evidence="8">QacE family quaternary ammonium compound efflux SMR transporter</fullName>
    </submittedName>
</protein>
<keyword evidence="5 7" id="KW-0472">Membrane</keyword>
<keyword evidence="2" id="KW-1003">Cell membrane</keyword>
<dbReference type="PANTHER" id="PTHR30561:SF7">
    <property type="entry name" value="GUANIDINIUM EFFLUX SYSTEM SUBUNIT GDNC-RELATED"/>
    <property type="match status" value="1"/>
</dbReference>
<dbReference type="SUPFAM" id="SSF103481">
    <property type="entry name" value="Multidrug resistance efflux transporter EmrE"/>
    <property type="match status" value="1"/>
</dbReference>
<dbReference type="Pfam" id="PF00893">
    <property type="entry name" value="Multi_Drug_Res"/>
    <property type="match status" value="1"/>
</dbReference>
<accession>A0A942YKX4</accession>
<evidence type="ECO:0000256" key="5">
    <source>
        <dbReference type="ARBA" id="ARBA00023136"/>
    </source>
</evidence>
<comment type="subcellular location">
    <subcellularLocation>
        <location evidence="1 6">Cell membrane</location>
        <topology evidence="1 6">Multi-pass membrane protein</topology>
    </subcellularLocation>
</comment>
<dbReference type="GO" id="GO:0005886">
    <property type="term" value="C:plasma membrane"/>
    <property type="evidence" value="ECO:0007669"/>
    <property type="project" value="UniProtKB-SubCell"/>
</dbReference>
<comment type="similarity">
    <text evidence="6">Belongs to the drug/metabolite transporter (DMT) superfamily. Small multidrug resistance (SMR) (TC 2.A.7.1) family.</text>
</comment>
<dbReference type="InterPro" id="IPR000390">
    <property type="entry name" value="Small_drug/metabolite_transptr"/>
</dbReference>
<dbReference type="PANTHER" id="PTHR30561">
    <property type="entry name" value="SMR FAMILY PROTON-DEPENDENT DRUG EFFLUX TRANSPORTER SUGE"/>
    <property type="match status" value="1"/>
</dbReference>
<reference evidence="8 9" key="1">
    <citation type="submission" date="2021-05" db="EMBL/GenBank/DDBJ databases">
        <title>Novel Bacillus species.</title>
        <authorList>
            <person name="Liu G."/>
        </authorList>
    </citation>
    <scope>NUCLEOTIDE SEQUENCE [LARGE SCALE GENOMIC DNA]</scope>
    <source>
        <strain evidence="9">FJAT-49780</strain>
    </source>
</reference>
<dbReference type="Gene3D" id="1.10.3730.20">
    <property type="match status" value="1"/>
</dbReference>
<feature type="transmembrane region" description="Helical" evidence="7">
    <location>
        <begin position="54"/>
        <end position="75"/>
    </location>
</feature>
<evidence type="ECO:0000256" key="2">
    <source>
        <dbReference type="ARBA" id="ARBA00022475"/>
    </source>
</evidence>
<organism evidence="8 9">
    <name type="scientific">Lederbergia citri</name>
    <dbReference type="NCBI Taxonomy" id="2833580"/>
    <lineage>
        <taxon>Bacteria</taxon>
        <taxon>Bacillati</taxon>
        <taxon>Bacillota</taxon>
        <taxon>Bacilli</taxon>
        <taxon>Bacillales</taxon>
        <taxon>Bacillaceae</taxon>
        <taxon>Lederbergia</taxon>
    </lineage>
</organism>
<evidence type="ECO:0000256" key="1">
    <source>
        <dbReference type="ARBA" id="ARBA00004651"/>
    </source>
</evidence>
<dbReference type="RefSeq" id="WP_213127024.1">
    <property type="nucleotide sequence ID" value="NZ_JAGYPG010000005.1"/>
</dbReference>
<evidence type="ECO:0000256" key="3">
    <source>
        <dbReference type="ARBA" id="ARBA00022692"/>
    </source>
</evidence>
<evidence type="ECO:0000256" key="6">
    <source>
        <dbReference type="RuleBase" id="RU003942"/>
    </source>
</evidence>
<dbReference type="GO" id="GO:0022857">
    <property type="term" value="F:transmembrane transporter activity"/>
    <property type="evidence" value="ECO:0007669"/>
    <property type="project" value="InterPro"/>
</dbReference>
<sequence length="112" mass="12547">MGWLYVLFATIVEVFWVVGLRYSTTILEWFGTIIMIVFSFFFIIKACEKLPSGTVYAVFTGSGAALIVLVDILFFHADFSIYQFLFIGLIIIGVIGIKMTTEDAPSKEVGEQ</sequence>
<evidence type="ECO:0000256" key="4">
    <source>
        <dbReference type="ARBA" id="ARBA00022989"/>
    </source>
</evidence>
<evidence type="ECO:0000313" key="8">
    <source>
        <dbReference type="EMBL" id="MBS4197796.1"/>
    </source>
</evidence>
<evidence type="ECO:0000313" key="9">
    <source>
        <dbReference type="Proteomes" id="UP000681414"/>
    </source>
</evidence>